<dbReference type="PANTHER" id="PTHR31676:SF7">
    <property type="entry name" value="DUF538 DOMAIN-CONTAINING PROTEIN"/>
    <property type="match status" value="1"/>
</dbReference>
<dbReference type="SUPFAM" id="SSF141562">
    <property type="entry name" value="At5g01610-like"/>
    <property type="match status" value="1"/>
</dbReference>
<dbReference type="OrthoDB" id="1885001at2759"/>
<dbReference type="Gene3D" id="2.30.240.10">
    <property type="entry name" value="At5g01610-like"/>
    <property type="match status" value="1"/>
</dbReference>
<dbReference type="Proteomes" id="UP000796880">
    <property type="component" value="Unassembled WGS sequence"/>
</dbReference>
<reference evidence="1" key="1">
    <citation type="submission" date="2020-03" db="EMBL/GenBank/DDBJ databases">
        <title>A high-quality chromosome-level genome assembly of a woody plant with both climbing and erect habits, Rhamnella rubrinervis.</title>
        <authorList>
            <person name="Lu Z."/>
            <person name="Yang Y."/>
            <person name="Zhu X."/>
            <person name="Sun Y."/>
        </authorList>
    </citation>
    <scope>NUCLEOTIDE SEQUENCE</scope>
    <source>
        <strain evidence="1">BYM</strain>
        <tissue evidence="1">Leaf</tissue>
    </source>
</reference>
<organism evidence="1 2">
    <name type="scientific">Rhamnella rubrinervis</name>
    <dbReference type="NCBI Taxonomy" id="2594499"/>
    <lineage>
        <taxon>Eukaryota</taxon>
        <taxon>Viridiplantae</taxon>
        <taxon>Streptophyta</taxon>
        <taxon>Embryophyta</taxon>
        <taxon>Tracheophyta</taxon>
        <taxon>Spermatophyta</taxon>
        <taxon>Magnoliopsida</taxon>
        <taxon>eudicotyledons</taxon>
        <taxon>Gunneridae</taxon>
        <taxon>Pentapetalae</taxon>
        <taxon>rosids</taxon>
        <taxon>fabids</taxon>
        <taxon>Rosales</taxon>
        <taxon>Rhamnaceae</taxon>
        <taxon>rhamnoid group</taxon>
        <taxon>Rhamneae</taxon>
        <taxon>Rhamnella</taxon>
    </lineage>
</organism>
<evidence type="ECO:0000313" key="1">
    <source>
        <dbReference type="EMBL" id="KAF3449928.1"/>
    </source>
</evidence>
<dbReference type="InterPro" id="IPR007493">
    <property type="entry name" value="DUF538"/>
</dbReference>
<dbReference type="EMBL" id="VOIH02000003">
    <property type="protein sequence ID" value="KAF3449928.1"/>
    <property type="molecule type" value="Genomic_DNA"/>
</dbReference>
<keyword evidence="2" id="KW-1185">Reference proteome</keyword>
<comment type="caution">
    <text evidence="1">The sequence shown here is derived from an EMBL/GenBank/DDBJ whole genome shotgun (WGS) entry which is preliminary data.</text>
</comment>
<dbReference type="AlphaFoldDB" id="A0A8K0HD48"/>
<dbReference type="InterPro" id="IPR036758">
    <property type="entry name" value="At5g01610-like"/>
</dbReference>
<sequence>MTTQQISKHMDDAEIYHGEAICKQKSRQLLNDMALPRGLLPLDDVVEVGYDRTSGFMWLKQKSKKEHRFPAIGRDVSYDTEVTAFVDERRMRRLTGVKSKELFVWVSISDISIDDSDPTKITFSNSTGIFRSFPVSAFELEDDGNGSNRKK</sequence>
<proteinExistence type="predicted"/>
<accession>A0A8K0HD48</accession>
<gene>
    <name evidence="1" type="ORF">FNV43_RR06007</name>
</gene>
<dbReference type="PANTHER" id="PTHR31676">
    <property type="entry name" value="T31J12.3 PROTEIN-RELATED"/>
    <property type="match status" value="1"/>
</dbReference>
<protein>
    <recommendedName>
        <fullName evidence="3">DUF538 domain-containing protein</fullName>
    </recommendedName>
</protein>
<name>A0A8K0HD48_9ROSA</name>
<evidence type="ECO:0008006" key="3">
    <source>
        <dbReference type="Google" id="ProtNLM"/>
    </source>
</evidence>
<evidence type="ECO:0000313" key="2">
    <source>
        <dbReference type="Proteomes" id="UP000796880"/>
    </source>
</evidence>
<dbReference type="Pfam" id="PF04398">
    <property type="entry name" value="DUF538"/>
    <property type="match status" value="1"/>
</dbReference>